<accession>A0A565BH82</accession>
<dbReference type="OrthoDB" id="1023718at2759"/>
<evidence type="ECO:0000313" key="1">
    <source>
        <dbReference type="EMBL" id="VVB00663.1"/>
    </source>
</evidence>
<organism evidence="1 2">
    <name type="scientific">Arabis nemorensis</name>
    <dbReference type="NCBI Taxonomy" id="586526"/>
    <lineage>
        <taxon>Eukaryota</taxon>
        <taxon>Viridiplantae</taxon>
        <taxon>Streptophyta</taxon>
        <taxon>Embryophyta</taxon>
        <taxon>Tracheophyta</taxon>
        <taxon>Spermatophyta</taxon>
        <taxon>Magnoliopsida</taxon>
        <taxon>eudicotyledons</taxon>
        <taxon>Gunneridae</taxon>
        <taxon>Pentapetalae</taxon>
        <taxon>rosids</taxon>
        <taxon>malvids</taxon>
        <taxon>Brassicales</taxon>
        <taxon>Brassicaceae</taxon>
        <taxon>Arabideae</taxon>
        <taxon>Arabis</taxon>
    </lineage>
</organism>
<evidence type="ECO:0008006" key="3">
    <source>
        <dbReference type="Google" id="ProtNLM"/>
    </source>
</evidence>
<comment type="caution">
    <text evidence="1">The sequence shown here is derived from an EMBL/GenBank/DDBJ whole genome shotgun (WGS) entry which is preliminary data.</text>
</comment>
<dbReference type="EMBL" id="CABITT030000004">
    <property type="protein sequence ID" value="VVB00663.1"/>
    <property type="molecule type" value="Genomic_DNA"/>
</dbReference>
<dbReference type="AlphaFoldDB" id="A0A565BH82"/>
<sequence length="96" mass="10482">MISLSGKGNFVSVILQCRGDSYGPKCRSCYAIALSGIDYENNFCMHNSKNVSGDQNSFLINWTILLSNVTSIALEKGNNDPIDTAIRGGGEEFWNV</sequence>
<proteinExistence type="predicted"/>
<dbReference type="Proteomes" id="UP000489600">
    <property type="component" value="Unassembled WGS sequence"/>
</dbReference>
<keyword evidence="2" id="KW-1185">Reference proteome</keyword>
<name>A0A565BH82_9BRAS</name>
<gene>
    <name evidence="1" type="ORF">ANE_LOCUS11107</name>
</gene>
<reference evidence="1" key="1">
    <citation type="submission" date="2019-07" db="EMBL/GenBank/DDBJ databases">
        <authorList>
            <person name="Dittberner H."/>
        </authorList>
    </citation>
    <scope>NUCLEOTIDE SEQUENCE [LARGE SCALE GENOMIC DNA]</scope>
</reference>
<protein>
    <recommendedName>
        <fullName evidence="3">Gnk2-homologous domain-containing protein</fullName>
    </recommendedName>
</protein>
<evidence type="ECO:0000313" key="2">
    <source>
        <dbReference type="Proteomes" id="UP000489600"/>
    </source>
</evidence>